<proteinExistence type="predicted"/>
<keyword evidence="3" id="KW-1185">Reference proteome</keyword>
<evidence type="ECO:0000313" key="3">
    <source>
        <dbReference type="Proteomes" id="UP001165080"/>
    </source>
</evidence>
<feature type="compositionally biased region" description="Polar residues" evidence="1">
    <location>
        <begin position="702"/>
        <end position="713"/>
    </location>
</feature>
<evidence type="ECO:0000256" key="1">
    <source>
        <dbReference type="SAM" id="MobiDB-lite"/>
    </source>
</evidence>
<dbReference type="EMBL" id="BRXU01000002">
    <property type="protein sequence ID" value="GLC49458.1"/>
    <property type="molecule type" value="Genomic_DNA"/>
</dbReference>
<feature type="compositionally biased region" description="Gly residues" evidence="1">
    <location>
        <begin position="936"/>
        <end position="947"/>
    </location>
</feature>
<feature type="compositionally biased region" description="Polar residues" evidence="1">
    <location>
        <begin position="614"/>
        <end position="623"/>
    </location>
</feature>
<feature type="region of interest" description="Disordered" evidence="1">
    <location>
        <begin position="518"/>
        <end position="561"/>
    </location>
</feature>
<feature type="region of interest" description="Disordered" evidence="1">
    <location>
        <begin position="906"/>
        <end position="954"/>
    </location>
</feature>
<name>A0A9W6BCF5_9CHLO</name>
<evidence type="ECO:0000313" key="2">
    <source>
        <dbReference type="EMBL" id="GLC49458.1"/>
    </source>
</evidence>
<feature type="compositionally biased region" description="Low complexity" evidence="1">
    <location>
        <begin position="752"/>
        <end position="771"/>
    </location>
</feature>
<dbReference type="OrthoDB" id="553196at2759"/>
<feature type="region of interest" description="Disordered" evidence="1">
    <location>
        <begin position="278"/>
        <end position="326"/>
    </location>
</feature>
<feature type="region of interest" description="Disordered" evidence="1">
    <location>
        <begin position="752"/>
        <end position="787"/>
    </location>
</feature>
<reference evidence="2 3" key="1">
    <citation type="journal article" date="2023" name="Commun. Biol.">
        <title>Reorganization of the ancestral sex-determining regions during the evolution of trioecy in Pleodorina starrii.</title>
        <authorList>
            <person name="Takahashi K."/>
            <person name="Suzuki S."/>
            <person name="Kawai-Toyooka H."/>
            <person name="Yamamoto K."/>
            <person name="Hamaji T."/>
            <person name="Ootsuki R."/>
            <person name="Yamaguchi H."/>
            <person name="Kawachi M."/>
            <person name="Higashiyama T."/>
            <person name="Nozaki H."/>
        </authorList>
    </citation>
    <scope>NUCLEOTIDE SEQUENCE [LARGE SCALE GENOMIC DNA]</scope>
    <source>
        <strain evidence="2 3">NIES-4479</strain>
    </source>
</reference>
<feature type="compositionally biased region" description="Polar residues" evidence="1">
    <location>
        <begin position="161"/>
        <end position="181"/>
    </location>
</feature>
<feature type="compositionally biased region" description="Gly residues" evidence="1">
    <location>
        <begin position="293"/>
        <end position="302"/>
    </location>
</feature>
<feature type="region of interest" description="Disordered" evidence="1">
    <location>
        <begin position="161"/>
        <end position="215"/>
    </location>
</feature>
<feature type="compositionally biased region" description="Gly residues" evidence="1">
    <location>
        <begin position="624"/>
        <end position="639"/>
    </location>
</feature>
<feature type="compositionally biased region" description="Pro residues" evidence="1">
    <location>
        <begin position="536"/>
        <end position="545"/>
    </location>
</feature>
<comment type="caution">
    <text evidence="2">The sequence shown here is derived from an EMBL/GenBank/DDBJ whole genome shotgun (WGS) entry which is preliminary data.</text>
</comment>
<feature type="region of interest" description="Disordered" evidence="1">
    <location>
        <begin position="90"/>
        <end position="115"/>
    </location>
</feature>
<feature type="compositionally biased region" description="Basic residues" evidence="1">
    <location>
        <begin position="838"/>
        <end position="847"/>
    </location>
</feature>
<feature type="region of interest" description="Disordered" evidence="1">
    <location>
        <begin position="422"/>
        <end position="494"/>
    </location>
</feature>
<dbReference type="Proteomes" id="UP001165080">
    <property type="component" value="Unassembled WGS sequence"/>
</dbReference>
<feature type="compositionally biased region" description="Low complexity" evidence="1">
    <location>
        <begin position="518"/>
        <end position="535"/>
    </location>
</feature>
<sequence length="980" mass="98881">MKTLQPGRLQAKGADISKAKSLNDYEEYKEEVLARLMPGQPRTQPTAADVLTSALETCNRNLAYVHQQSFSRAPPPKPSLIKMQYGRDSIASGTSEGSRASVDNNNTDSTKDAEDEAHWLEPEAARTAGTAALNSVPPRTPCVRALTRTWTTITIPTVSLYTDTEASPDGSSPSPAETPSGTRHRLQQQHRLAPSGSRCQRPGAEGATRDLPTAASPAAAAAAAAAAHSAMSPQGSSSAGWLLHDTAAGALQPSGAASPVGARPRLMALAAREDAGGGAAAAPLSSPRFSAATGGGFSGVGGGDRDEGNGDDDDAADNPEAPGALPSFDCLAKAPGLESALSCLRPQPPANAPRLQRRYYQSLENLSDVSLARFTVDNVAVTATAASPMAFASVGGNVKDVAGGDADGDDFTGEWQLHLGLSVPASPHASGGALKPTPRAPSRPGAAAAAPVVPRVARWQASPRASANNPQLPTPPPQQQQPQQGAGQQSGSAIMAAMRSASPPVDAARQMRKVVSLVSATSAAARDSPPASTPSTPTPPPPPPLQISSSPAAPSSSTSTSSLMSYMLLQADRPPWKLSRAESSLQQRSETSLDLVRPLSRKPSMQPGRGPPLQLTSFSRNTNPGGGGAGDAGWQGGGPDRSWQSATAAAAGLQSPATSLFGDLMEAGGSTSGGAGPSPHRHAVTAASSPTGHPGRFGFNLFSPQAASPTGPQTHVRFRNHHQHQHHHHHLSASAAHEQHLFRPLCCDDLPGSPSASSSGAATSTATTPTGNALPPDLTKRTSSQPCLDDPRLAAVIVNVGGGSGSGNGGGAAGAKQQGAAPPAFPSPPAGGLPHPHQPSKHPHPHPQHNLLSFGSNGHRRAVLLRKLSDGDVALQGGGGGGGGGGVAAGGGLSAAEALLGGGGGAGAGGRPQHYSVGGSGGRAAERSEGAAGARGANGAGGGGGGPSELDGADGLMARLFRTLNDLRRQENEARNAEND</sequence>
<feature type="compositionally biased region" description="Low complexity" evidence="1">
    <location>
        <begin position="546"/>
        <end position="561"/>
    </location>
</feature>
<organism evidence="2 3">
    <name type="scientific">Pleodorina starrii</name>
    <dbReference type="NCBI Taxonomy" id="330485"/>
    <lineage>
        <taxon>Eukaryota</taxon>
        <taxon>Viridiplantae</taxon>
        <taxon>Chlorophyta</taxon>
        <taxon>core chlorophytes</taxon>
        <taxon>Chlorophyceae</taxon>
        <taxon>CS clade</taxon>
        <taxon>Chlamydomonadales</taxon>
        <taxon>Volvocaceae</taxon>
        <taxon>Pleodorina</taxon>
    </lineage>
</organism>
<gene>
    <name evidence="2" type="primary">PLEST006577</name>
    <name evidence="2" type="ORF">PLESTB_000221300</name>
</gene>
<protein>
    <submittedName>
        <fullName evidence="2">Uncharacterized protein</fullName>
    </submittedName>
</protein>
<feature type="region of interest" description="Disordered" evidence="1">
    <location>
        <begin position="578"/>
        <end position="715"/>
    </location>
</feature>
<feature type="compositionally biased region" description="Low complexity" evidence="1">
    <location>
        <begin position="480"/>
        <end position="489"/>
    </location>
</feature>
<feature type="compositionally biased region" description="Low complexity" evidence="1">
    <location>
        <begin position="436"/>
        <end position="458"/>
    </location>
</feature>
<feature type="region of interest" description="Disordered" evidence="1">
    <location>
        <begin position="806"/>
        <end position="855"/>
    </location>
</feature>
<feature type="compositionally biased region" description="Polar residues" evidence="1">
    <location>
        <begin position="91"/>
        <end position="108"/>
    </location>
</feature>
<dbReference type="AlphaFoldDB" id="A0A9W6BCF5"/>
<feature type="compositionally biased region" description="Polar residues" evidence="1">
    <location>
        <begin position="581"/>
        <end position="592"/>
    </location>
</feature>
<accession>A0A9W6BCF5</accession>